<dbReference type="CDD" id="cd06127">
    <property type="entry name" value="DEDDh"/>
    <property type="match status" value="1"/>
</dbReference>
<feature type="domain" description="Exonuclease" evidence="1">
    <location>
        <begin position="36"/>
        <end position="208"/>
    </location>
</feature>
<dbReference type="Pfam" id="PF00929">
    <property type="entry name" value="RNase_T"/>
    <property type="match status" value="1"/>
</dbReference>
<evidence type="ECO:0000313" key="3">
    <source>
        <dbReference type="Proteomes" id="UP000509327"/>
    </source>
</evidence>
<dbReference type="RefSeq" id="WP_174812293.1">
    <property type="nucleotide sequence ID" value="NZ_CP054614.1"/>
</dbReference>
<keyword evidence="2" id="KW-0269">Exonuclease</keyword>
<dbReference type="GO" id="GO:0004527">
    <property type="term" value="F:exonuclease activity"/>
    <property type="evidence" value="ECO:0007669"/>
    <property type="project" value="UniProtKB-KW"/>
</dbReference>
<dbReference type="InterPro" id="IPR012337">
    <property type="entry name" value="RNaseH-like_sf"/>
</dbReference>
<evidence type="ECO:0000259" key="1">
    <source>
        <dbReference type="SMART" id="SM00479"/>
    </source>
</evidence>
<accession>A0ABX6QE17</accession>
<dbReference type="PANTHER" id="PTHR30231">
    <property type="entry name" value="DNA POLYMERASE III SUBUNIT EPSILON"/>
    <property type="match status" value="1"/>
</dbReference>
<keyword evidence="2" id="KW-0540">Nuclease</keyword>
<keyword evidence="2" id="KW-0378">Hydrolase</keyword>
<sequence length="241" mass="27338">MAVNELQNGGALVKITFEPGTYTVEGVSVTPLLNRTYCIFDLEGTGIDTAVESVTQFGAIYYKRGEGADKTSFVSLVRASKPIPEAVEKLTGITNQAMQQALHFDEVYKQFCSYIGDQVLVTHAGYEYDLPMLEHHCEQFGLTMFTNKVLDTKAMFTYIHPEVTDVVSTDFLIHYYDLDTEGIHRHDALEDCGIIARIFECVLEEYEQRGLDHFIADSEKRMKRFVIPDMYLTKEKGELSE</sequence>
<dbReference type="InterPro" id="IPR013520">
    <property type="entry name" value="Ribonucl_H"/>
</dbReference>
<protein>
    <submittedName>
        <fullName evidence="2">3'-5' exonuclease</fullName>
    </submittedName>
</protein>
<reference evidence="2 3" key="1">
    <citation type="submission" date="2020-06" db="EMBL/GenBank/DDBJ databases">
        <title>Complete genome of Paenibacillus barcinonensis KACC11450.</title>
        <authorList>
            <person name="Kim M."/>
            <person name="Park Y.-J."/>
            <person name="Shin J.-H."/>
        </authorList>
    </citation>
    <scope>NUCLEOTIDE SEQUENCE [LARGE SCALE GENOMIC DNA]</scope>
    <source>
        <strain evidence="2 3">KACC11450</strain>
    </source>
</reference>
<proteinExistence type="predicted"/>
<organism evidence="2 3">
    <name type="scientific">Paenibacillus barcinonensis</name>
    <dbReference type="NCBI Taxonomy" id="198119"/>
    <lineage>
        <taxon>Bacteria</taxon>
        <taxon>Bacillati</taxon>
        <taxon>Bacillota</taxon>
        <taxon>Bacilli</taxon>
        <taxon>Bacillales</taxon>
        <taxon>Paenibacillaceae</taxon>
        <taxon>Paenibacillus</taxon>
    </lineage>
</organism>
<keyword evidence="3" id="KW-1185">Reference proteome</keyword>
<dbReference type="EMBL" id="CP054614">
    <property type="protein sequence ID" value="QKS59865.1"/>
    <property type="molecule type" value="Genomic_DNA"/>
</dbReference>
<gene>
    <name evidence="2" type="ORF">HUB98_29110</name>
</gene>
<dbReference type="PANTHER" id="PTHR30231:SF41">
    <property type="entry name" value="DNA POLYMERASE III SUBUNIT EPSILON"/>
    <property type="match status" value="1"/>
</dbReference>
<name>A0ABX6QE17_PAEBA</name>
<evidence type="ECO:0000313" key="2">
    <source>
        <dbReference type="EMBL" id="QKS59865.1"/>
    </source>
</evidence>
<dbReference type="SMART" id="SM00479">
    <property type="entry name" value="EXOIII"/>
    <property type="match status" value="1"/>
</dbReference>
<dbReference type="Proteomes" id="UP000509327">
    <property type="component" value="Chromosome"/>
</dbReference>
<dbReference type="InterPro" id="IPR036397">
    <property type="entry name" value="RNaseH_sf"/>
</dbReference>
<dbReference type="SUPFAM" id="SSF53098">
    <property type="entry name" value="Ribonuclease H-like"/>
    <property type="match status" value="1"/>
</dbReference>
<dbReference type="Gene3D" id="3.30.420.10">
    <property type="entry name" value="Ribonuclease H-like superfamily/Ribonuclease H"/>
    <property type="match status" value="1"/>
</dbReference>